<keyword evidence="2" id="KW-0238">DNA-binding</keyword>
<protein>
    <recommendedName>
        <fullName evidence="6">GATA-type domain-containing protein</fullName>
    </recommendedName>
</protein>
<proteinExistence type="predicted"/>
<evidence type="ECO:0000256" key="4">
    <source>
        <dbReference type="PROSITE-ProRule" id="PRU00094"/>
    </source>
</evidence>
<dbReference type="Pfam" id="PF00320">
    <property type="entry name" value="GATA"/>
    <property type="match status" value="1"/>
</dbReference>
<evidence type="ECO:0000313" key="7">
    <source>
        <dbReference type="EMBL" id="CDP17986.1"/>
    </source>
</evidence>
<dbReference type="Gramene" id="CDP17986">
    <property type="protein sequence ID" value="CDP17986"/>
    <property type="gene ID" value="GSCOC_T00001245001"/>
</dbReference>
<dbReference type="GO" id="GO:0008270">
    <property type="term" value="F:zinc ion binding"/>
    <property type="evidence" value="ECO:0007669"/>
    <property type="project" value="UniProtKB-KW"/>
</dbReference>
<dbReference type="PhylomeDB" id="A0A068VB78"/>
<dbReference type="InterPro" id="IPR013088">
    <property type="entry name" value="Znf_NHR/GATA"/>
</dbReference>
<dbReference type="CDD" id="cd00202">
    <property type="entry name" value="ZnF_GATA"/>
    <property type="match status" value="1"/>
</dbReference>
<dbReference type="PROSITE" id="PS50114">
    <property type="entry name" value="GATA_ZN_FINGER_2"/>
    <property type="match status" value="1"/>
</dbReference>
<evidence type="ECO:0000256" key="1">
    <source>
        <dbReference type="ARBA" id="ARBA00023015"/>
    </source>
</evidence>
<feature type="compositionally biased region" description="Polar residues" evidence="5">
    <location>
        <begin position="65"/>
        <end position="74"/>
    </location>
</feature>
<dbReference type="Gene3D" id="3.30.50.10">
    <property type="entry name" value="Erythroid Transcription Factor GATA-1, subunit A"/>
    <property type="match status" value="1"/>
</dbReference>
<dbReference type="GO" id="GO:0006355">
    <property type="term" value="P:regulation of DNA-templated transcription"/>
    <property type="evidence" value="ECO:0007669"/>
    <property type="project" value="InterPro"/>
</dbReference>
<keyword evidence="4" id="KW-0862">Zinc</keyword>
<dbReference type="Proteomes" id="UP000295252">
    <property type="component" value="Chromosome IV"/>
</dbReference>
<gene>
    <name evidence="7" type="ORF">GSCOC_T00001245001</name>
</gene>
<keyword evidence="4" id="KW-0863">Zinc-finger</keyword>
<dbReference type="PROSITE" id="PS00344">
    <property type="entry name" value="GATA_ZN_FINGER_1"/>
    <property type="match status" value="1"/>
</dbReference>
<evidence type="ECO:0000313" key="8">
    <source>
        <dbReference type="Proteomes" id="UP000295252"/>
    </source>
</evidence>
<keyword evidence="8" id="KW-1185">Reference proteome</keyword>
<evidence type="ECO:0000256" key="5">
    <source>
        <dbReference type="SAM" id="MobiDB-lite"/>
    </source>
</evidence>
<feature type="domain" description="GATA-type" evidence="6">
    <location>
        <begin position="7"/>
        <end position="40"/>
    </location>
</feature>
<accession>A0A068VB78</accession>
<dbReference type="STRING" id="49390.A0A068VB78"/>
<dbReference type="PANTHER" id="PTHR46855">
    <property type="entry name" value="OSJNBB0038F03.10 PROTEIN"/>
    <property type="match status" value="1"/>
</dbReference>
<dbReference type="InterPro" id="IPR044589">
    <property type="entry name" value="GATA26/27"/>
</dbReference>
<dbReference type="SUPFAM" id="SSF57716">
    <property type="entry name" value="Glucocorticoid receptor-like (DNA-binding domain)"/>
    <property type="match status" value="1"/>
</dbReference>
<evidence type="ECO:0000259" key="6">
    <source>
        <dbReference type="PROSITE" id="PS50114"/>
    </source>
</evidence>
<dbReference type="GO" id="GO:0043565">
    <property type="term" value="F:sequence-specific DNA binding"/>
    <property type="evidence" value="ECO:0007669"/>
    <property type="project" value="InterPro"/>
</dbReference>
<organism evidence="7 8">
    <name type="scientific">Coffea canephora</name>
    <name type="common">Robusta coffee</name>
    <dbReference type="NCBI Taxonomy" id="49390"/>
    <lineage>
        <taxon>Eukaryota</taxon>
        <taxon>Viridiplantae</taxon>
        <taxon>Streptophyta</taxon>
        <taxon>Embryophyta</taxon>
        <taxon>Tracheophyta</taxon>
        <taxon>Spermatophyta</taxon>
        <taxon>Magnoliopsida</taxon>
        <taxon>eudicotyledons</taxon>
        <taxon>Gunneridae</taxon>
        <taxon>Pentapetalae</taxon>
        <taxon>asterids</taxon>
        <taxon>lamiids</taxon>
        <taxon>Gentianales</taxon>
        <taxon>Rubiaceae</taxon>
        <taxon>Ixoroideae</taxon>
        <taxon>Gardenieae complex</taxon>
        <taxon>Bertiereae - Coffeeae clade</taxon>
        <taxon>Coffeeae</taxon>
        <taxon>Coffea</taxon>
    </lineage>
</organism>
<keyword evidence="4" id="KW-0479">Metal-binding</keyword>
<reference evidence="8" key="1">
    <citation type="journal article" date="2014" name="Science">
        <title>The coffee genome provides insight into the convergent evolution of caffeine biosynthesis.</title>
        <authorList>
            <person name="Denoeud F."/>
            <person name="Carretero-Paulet L."/>
            <person name="Dereeper A."/>
            <person name="Droc G."/>
            <person name="Guyot R."/>
            <person name="Pietrella M."/>
            <person name="Zheng C."/>
            <person name="Alberti A."/>
            <person name="Anthony F."/>
            <person name="Aprea G."/>
            <person name="Aury J.M."/>
            <person name="Bento P."/>
            <person name="Bernard M."/>
            <person name="Bocs S."/>
            <person name="Campa C."/>
            <person name="Cenci A."/>
            <person name="Combes M.C."/>
            <person name="Crouzillat D."/>
            <person name="Da Silva C."/>
            <person name="Daddiego L."/>
            <person name="De Bellis F."/>
            <person name="Dussert S."/>
            <person name="Garsmeur O."/>
            <person name="Gayraud T."/>
            <person name="Guignon V."/>
            <person name="Jahn K."/>
            <person name="Jamilloux V."/>
            <person name="Joet T."/>
            <person name="Labadie K."/>
            <person name="Lan T."/>
            <person name="Leclercq J."/>
            <person name="Lepelley M."/>
            <person name="Leroy T."/>
            <person name="Li L.T."/>
            <person name="Librado P."/>
            <person name="Lopez L."/>
            <person name="Munoz A."/>
            <person name="Noel B."/>
            <person name="Pallavicini A."/>
            <person name="Perrotta G."/>
            <person name="Poncet V."/>
            <person name="Pot D."/>
            <person name="Priyono X."/>
            <person name="Rigoreau M."/>
            <person name="Rouard M."/>
            <person name="Rozas J."/>
            <person name="Tranchant-Dubreuil C."/>
            <person name="VanBuren R."/>
            <person name="Zhang Q."/>
            <person name="Andrade A.C."/>
            <person name="Argout X."/>
            <person name="Bertrand B."/>
            <person name="de Kochko A."/>
            <person name="Graziosi G."/>
            <person name="Henry R.J."/>
            <person name="Jayarama X."/>
            <person name="Ming R."/>
            <person name="Nagai C."/>
            <person name="Rounsley S."/>
            <person name="Sankoff D."/>
            <person name="Giuliano G."/>
            <person name="Albert V.A."/>
            <person name="Wincker P."/>
            <person name="Lashermes P."/>
        </authorList>
    </citation>
    <scope>NUCLEOTIDE SEQUENCE [LARGE SCALE GENOMIC DNA]</scope>
    <source>
        <strain evidence="8">cv. DH200-94</strain>
    </source>
</reference>
<keyword evidence="3" id="KW-0804">Transcription</keyword>
<dbReference type="PANTHER" id="PTHR46855:SF11">
    <property type="entry name" value="GATA TRANSCRIPTION FACTOR 26-LIKE"/>
    <property type="match status" value="1"/>
</dbReference>
<keyword evidence="1" id="KW-0805">Transcription regulation</keyword>
<dbReference type="InParanoid" id="A0A068VB78"/>
<feature type="compositionally biased region" description="Basic and acidic residues" evidence="5">
    <location>
        <begin position="50"/>
        <end position="60"/>
    </location>
</feature>
<dbReference type="InterPro" id="IPR000679">
    <property type="entry name" value="Znf_GATA"/>
</dbReference>
<evidence type="ECO:0000256" key="2">
    <source>
        <dbReference type="ARBA" id="ARBA00023125"/>
    </source>
</evidence>
<evidence type="ECO:0000256" key="3">
    <source>
        <dbReference type="ARBA" id="ARBA00023163"/>
    </source>
</evidence>
<name>A0A068VB78_COFCA</name>
<dbReference type="AlphaFoldDB" id="A0A068VB78"/>
<feature type="region of interest" description="Disordered" evidence="5">
    <location>
        <begin position="50"/>
        <end position="80"/>
    </location>
</feature>
<dbReference type="OrthoDB" id="515401at2759"/>
<sequence>MVREGPCCHCGVEQTPLWRSGPPEKPVLCNACGSRWRTRGTLEDYIPKHAIKDPENDHSGKLPSKLNQISSSSCHSHEQPPILESNIAGQELLLPVLGDGTGNGESTPIGATFSDNFTRVQTIEEAVEFPLWDGNNVFKRKRSILDQHIMSPTEMLHQQLYYALQDSQAAAGDYCNGEEVLIFERINHYIPENEIGLGCILLQPPASPTKNFKPQS</sequence>
<dbReference type="EMBL" id="HG739278">
    <property type="protein sequence ID" value="CDP17986.1"/>
    <property type="molecule type" value="Genomic_DNA"/>
</dbReference>
<dbReference type="SMART" id="SM00401">
    <property type="entry name" value="ZnF_GATA"/>
    <property type="match status" value="1"/>
</dbReference>